<feature type="site" description="Transition state stabilizer" evidence="9">
    <location>
        <position position="131"/>
    </location>
</feature>
<evidence type="ECO:0000256" key="3">
    <source>
        <dbReference type="ARBA" id="ARBA00012621"/>
    </source>
</evidence>
<evidence type="ECO:0000256" key="6">
    <source>
        <dbReference type="ARBA" id="ARBA00031445"/>
    </source>
</evidence>
<feature type="site" description="Transition state stabilizer" evidence="9">
    <location>
        <position position="209"/>
    </location>
</feature>
<dbReference type="Gene3D" id="3.40.50.2000">
    <property type="entry name" value="Glycogen Phosphorylase B"/>
    <property type="match status" value="1"/>
</dbReference>
<evidence type="ECO:0000256" key="9">
    <source>
        <dbReference type="PIRSR" id="PIRSR639901-2"/>
    </source>
</evidence>
<keyword evidence="5 10" id="KW-0808">Transferase</keyword>
<gene>
    <name evidence="12" type="ORF">RC74_03145</name>
</gene>
<dbReference type="InterPro" id="IPR039901">
    <property type="entry name" value="Kdotransferase"/>
</dbReference>
<comment type="function">
    <text evidence="1 10">Involved in lipopolysaccharide (LPS) biosynthesis. Catalyzes the transfer of 3-deoxy-D-manno-octulosonate (Kdo) residue(s) from CMP-Kdo to lipid IV(A), the tetraacyldisaccharide-1,4'-bisphosphate precursor of lipid A.</text>
</comment>
<name>A0A126UWI7_9RHOB</name>
<proteinExistence type="inferred from homology"/>
<dbReference type="UniPathway" id="UPA00958"/>
<feature type="domain" description="3-deoxy-D-manno-octulosonic-acid transferase N-terminal" evidence="11">
    <location>
        <begin position="33"/>
        <end position="211"/>
    </location>
</feature>
<protein>
    <recommendedName>
        <fullName evidence="4 10">3-deoxy-D-manno-octulosonic acid transferase</fullName>
        <shortName evidence="10">Kdo transferase</shortName>
        <ecNumber evidence="3 10">2.4.99.12</ecNumber>
    </recommendedName>
    <alternativeName>
        <fullName evidence="6 10">Lipid IV(A) 3-deoxy-D-manno-octulosonic acid transferase</fullName>
    </alternativeName>
</protein>
<evidence type="ECO:0000256" key="1">
    <source>
        <dbReference type="ARBA" id="ARBA00003394"/>
    </source>
</evidence>
<organism evidence="12 13">
    <name type="scientific">Falsihalocynthiibacter arcticus</name>
    <dbReference type="NCBI Taxonomy" id="1579316"/>
    <lineage>
        <taxon>Bacteria</taxon>
        <taxon>Pseudomonadati</taxon>
        <taxon>Pseudomonadota</taxon>
        <taxon>Alphaproteobacteria</taxon>
        <taxon>Rhodobacterales</taxon>
        <taxon>Roseobacteraceae</taxon>
        <taxon>Falsihalocynthiibacter</taxon>
    </lineage>
</organism>
<reference evidence="12 13" key="1">
    <citation type="submission" date="2016-02" db="EMBL/GenBank/DDBJ databases">
        <title>Complete genome sequence of Halocynthiibacter arcticus PAMC 20958t from arctic marine sediment.</title>
        <authorList>
            <person name="Lee Y.M."/>
            <person name="Baek K."/>
            <person name="Lee H.K."/>
            <person name="Shin S.C."/>
        </authorList>
    </citation>
    <scope>NUCLEOTIDE SEQUENCE [LARGE SCALE GENOMIC DNA]</scope>
    <source>
        <strain evidence="12">PAMC 20958</strain>
    </source>
</reference>
<dbReference type="InterPro" id="IPR007507">
    <property type="entry name" value="Glycos_transf_N"/>
</dbReference>
<evidence type="ECO:0000256" key="10">
    <source>
        <dbReference type="RuleBase" id="RU365103"/>
    </source>
</evidence>
<comment type="catalytic activity">
    <reaction evidence="7 10">
        <text>lipid IVA (E. coli) + CMP-3-deoxy-beta-D-manno-octulosonate = alpha-Kdo-(2-&gt;6)-lipid IVA (E. coli) + CMP + H(+)</text>
        <dbReference type="Rhea" id="RHEA:28066"/>
        <dbReference type="ChEBI" id="CHEBI:15378"/>
        <dbReference type="ChEBI" id="CHEBI:58603"/>
        <dbReference type="ChEBI" id="CHEBI:60364"/>
        <dbReference type="ChEBI" id="CHEBI:60377"/>
        <dbReference type="ChEBI" id="CHEBI:85987"/>
        <dbReference type="EC" id="2.4.99.12"/>
    </reaction>
</comment>
<comment type="subcellular location">
    <subcellularLocation>
        <location evidence="10">Cell membrane</location>
    </subcellularLocation>
</comment>
<dbReference type="EC" id="2.4.99.12" evidence="3 10"/>
<dbReference type="KEGG" id="hat:RC74_03145"/>
<dbReference type="RefSeq" id="WP_062628122.1">
    <property type="nucleotide sequence ID" value="NZ_CP014327.1"/>
</dbReference>
<evidence type="ECO:0000256" key="4">
    <source>
        <dbReference type="ARBA" id="ARBA00019077"/>
    </source>
</evidence>
<dbReference type="GO" id="GO:0009245">
    <property type="term" value="P:lipid A biosynthetic process"/>
    <property type="evidence" value="ECO:0007669"/>
    <property type="project" value="TreeGrafter"/>
</dbReference>
<dbReference type="PANTHER" id="PTHR42755:SF1">
    <property type="entry name" value="3-DEOXY-D-MANNO-OCTULOSONIC ACID TRANSFERASE, MITOCHONDRIAL-RELATED"/>
    <property type="match status" value="1"/>
</dbReference>
<dbReference type="GO" id="GO:0005886">
    <property type="term" value="C:plasma membrane"/>
    <property type="evidence" value="ECO:0007669"/>
    <property type="project" value="UniProtKB-SubCell"/>
</dbReference>
<dbReference type="Gene3D" id="3.40.50.11720">
    <property type="entry name" value="3-Deoxy-D-manno-octulosonic-acid transferase, N-terminal domain"/>
    <property type="match status" value="1"/>
</dbReference>
<dbReference type="OrthoDB" id="9789797at2"/>
<dbReference type="GO" id="GO:0009244">
    <property type="term" value="P:lipopolysaccharide core region biosynthetic process"/>
    <property type="evidence" value="ECO:0007669"/>
    <property type="project" value="UniProtKB-UniRule"/>
</dbReference>
<evidence type="ECO:0000313" key="13">
    <source>
        <dbReference type="Proteomes" id="UP000070371"/>
    </source>
</evidence>
<evidence type="ECO:0000256" key="2">
    <source>
        <dbReference type="ARBA" id="ARBA00004713"/>
    </source>
</evidence>
<keyword evidence="13" id="KW-1185">Reference proteome</keyword>
<dbReference type="Pfam" id="PF04413">
    <property type="entry name" value="Glycos_transf_N"/>
    <property type="match status" value="1"/>
</dbReference>
<dbReference type="EMBL" id="CP014327">
    <property type="protein sequence ID" value="AML50394.1"/>
    <property type="molecule type" value="Genomic_DNA"/>
</dbReference>
<sequence>MLSLYLLFARFNAPLWRLILRRRLAQGKEDPNRFQEKLGLGLTPRPKGEVIWLHGVSVGESLSLLTLLAELGKAIPKAHFVLTTNTRTSSDTLARMGLPSRVIHQFQPCDNAPAVQRFLTHWQPSVAVFSELDMWPCLLTETHKMQIPMLLINARMSERSVHRRRFLKGVYRKMVQLFDRILTQEDVSRDNFIAMGAGAKTTQTTGPLKIASAPLPDLPEERAALELAIGARPHWLAASTHPSEEERVLKAHLIALKTLPDLLLIIAPRHPKFANETLSMARPLFTGIAQRSKKNAIQTSTQLYLADTLGELGLFFRLAHTAFIGHSLVSQDGPLPGKNPYEALALDTLVMHGPVYSDFTYIYDSLKDAGATHQISAPEDLAQAVLEAQDPQWRTPYVTAGTAVMDLGQDALKKPLEAILKARTRS</sequence>
<comment type="similarity">
    <text evidence="10">Belongs to the glycosyltransferase group 1 family.</text>
</comment>
<dbReference type="STRING" id="1579316.RC74_03145"/>
<dbReference type="Proteomes" id="UP000070371">
    <property type="component" value="Chromosome"/>
</dbReference>
<dbReference type="PANTHER" id="PTHR42755">
    <property type="entry name" value="3-DEOXY-MANNO-OCTULOSONATE CYTIDYLYLTRANSFERASE"/>
    <property type="match status" value="1"/>
</dbReference>
<dbReference type="GO" id="GO:0043842">
    <property type="term" value="F:Kdo transferase activity"/>
    <property type="evidence" value="ECO:0007669"/>
    <property type="project" value="UniProtKB-EC"/>
</dbReference>
<feature type="active site" description="Proton acceptor" evidence="8">
    <location>
        <position position="60"/>
    </location>
</feature>
<evidence type="ECO:0000256" key="8">
    <source>
        <dbReference type="PIRSR" id="PIRSR639901-1"/>
    </source>
</evidence>
<comment type="pathway">
    <text evidence="2 10">Bacterial outer membrane biogenesis; LPS core biosynthesis.</text>
</comment>
<evidence type="ECO:0000259" key="11">
    <source>
        <dbReference type="Pfam" id="PF04413"/>
    </source>
</evidence>
<keyword evidence="10" id="KW-0448">Lipopolysaccharide biosynthesis</keyword>
<evidence type="ECO:0000256" key="7">
    <source>
        <dbReference type="ARBA" id="ARBA00049183"/>
    </source>
</evidence>
<dbReference type="AlphaFoldDB" id="A0A126UWI7"/>
<keyword evidence="10" id="KW-0472">Membrane</keyword>
<dbReference type="SUPFAM" id="SSF53756">
    <property type="entry name" value="UDP-Glycosyltransferase/glycogen phosphorylase"/>
    <property type="match status" value="1"/>
</dbReference>
<accession>A0A126UWI7</accession>
<dbReference type="InterPro" id="IPR038107">
    <property type="entry name" value="Glycos_transf_N_sf"/>
</dbReference>
<evidence type="ECO:0000313" key="12">
    <source>
        <dbReference type="EMBL" id="AML50394.1"/>
    </source>
</evidence>
<keyword evidence="10" id="KW-1003">Cell membrane</keyword>
<evidence type="ECO:0000256" key="5">
    <source>
        <dbReference type="ARBA" id="ARBA00022679"/>
    </source>
</evidence>